<comment type="function">
    <text evidence="13">Transcriptional regulator that controls a genetic switch in male development. It is necessary and sufficient for initiating male sex determination by directing the development of supporting cell precursors (pre-Sertoli cells) as Sertoli rather than granulosa cells. Involved in different aspects of gene regulation including promoter activation or repression. Binds to the DNA consensus sequence 5'-[AT]AACAA[AT]-3'. SRY HMG box recognizes DNA by partial intercalation in the minor groove and promotes DNA bending. Also involved in pre-mRNA splicing. In male adult brain involved in the maintenance of motor functions of dopaminergic neurons.</text>
</comment>
<evidence type="ECO:0000256" key="2">
    <source>
        <dbReference type="ARBA" id="ARBA00005998"/>
    </source>
</evidence>
<keyword evidence="5" id="KW-0112">Calmodulin-binding</keyword>
<dbReference type="HOGENOM" id="CLU_043865_0_0_1"/>
<evidence type="ECO:0000256" key="3">
    <source>
        <dbReference type="ARBA" id="ARBA00019052"/>
    </source>
</evidence>
<feature type="DNA-binding region" description="HMG box" evidence="14">
    <location>
        <begin position="146"/>
        <end position="214"/>
    </location>
</feature>
<evidence type="ECO:0000256" key="11">
    <source>
        <dbReference type="ARBA" id="ARBA00023242"/>
    </source>
</evidence>
<proteinExistence type="inferred from homology"/>
<reference evidence="17" key="1">
    <citation type="submission" date="2007-07" db="EMBL/GenBank/DDBJ databases">
        <title>PCAP assembly of the Caenorhabditis remanei genome.</title>
        <authorList>
            <consortium name="The Caenorhabditis remanei Sequencing Consortium"/>
            <person name="Wilson R.K."/>
        </authorList>
    </citation>
    <scope>NUCLEOTIDE SEQUENCE [LARGE SCALE GENOMIC DNA]</scope>
    <source>
        <strain evidence="17">PB4641</strain>
    </source>
</reference>
<organism evidence="18">
    <name type="scientific">Caenorhabditis remanei</name>
    <name type="common">Caenorhabditis vulgaris</name>
    <dbReference type="NCBI Taxonomy" id="31234"/>
    <lineage>
        <taxon>Eukaryota</taxon>
        <taxon>Metazoa</taxon>
        <taxon>Ecdysozoa</taxon>
        <taxon>Nematoda</taxon>
        <taxon>Chromadorea</taxon>
        <taxon>Rhabditida</taxon>
        <taxon>Rhabditina</taxon>
        <taxon>Rhabditomorpha</taxon>
        <taxon>Rhabditoidea</taxon>
        <taxon>Rhabditidae</taxon>
        <taxon>Peloderinae</taxon>
        <taxon>Caenorhabditis</taxon>
    </lineage>
</organism>
<feature type="region of interest" description="Disordered" evidence="15">
    <location>
        <begin position="123"/>
        <end position="142"/>
    </location>
</feature>
<accession>E3N1Q6</accession>
<keyword evidence="10" id="KW-0804">Transcription</keyword>
<dbReference type="PROSITE" id="PS50118">
    <property type="entry name" value="HMG_BOX_2"/>
    <property type="match status" value="1"/>
</dbReference>
<keyword evidence="11 14" id="KW-0539">Nucleus</keyword>
<dbReference type="InterPro" id="IPR036910">
    <property type="entry name" value="HMG_box_dom_sf"/>
</dbReference>
<dbReference type="PANTHER" id="PTHR10270">
    <property type="entry name" value="SOX TRANSCRIPTION FACTOR"/>
    <property type="match status" value="1"/>
</dbReference>
<evidence type="ECO:0000256" key="12">
    <source>
        <dbReference type="ARBA" id="ARBA00032498"/>
    </source>
</evidence>
<dbReference type="FunFam" id="1.10.30.10:FF:000003">
    <property type="entry name" value="Putative transcription factor SOX-6"/>
    <property type="match status" value="1"/>
</dbReference>
<name>E3N1Q6_CAERE</name>
<feature type="compositionally biased region" description="Low complexity" evidence="15">
    <location>
        <begin position="123"/>
        <end position="132"/>
    </location>
</feature>
<evidence type="ECO:0000256" key="1">
    <source>
        <dbReference type="ARBA" id="ARBA00004324"/>
    </source>
</evidence>
<evidence type="ECO:0000256" key="5">
    <source>
        <dbReference type="ARBA" id="ARBA00022860"/>
    </source>
</evidence>
<dbReference type="InterPro" id="IPR050140">
    <property type="entry name" value="SRY-related_HMG-box_TF-like"/>
</dbReference>
<dbReference type="Pfam" id="PF00505">
    <property type="entry name" value="HMG_box"/>
    <property type="match status" value="1"/>
</dbReference>
<evidence type="ECO:0000256" key="7">
    <source>
        <dbReference type="ARBA" id="ARBA00023015"/>
    </source>
</evidence>
<dbReference type="SUPFAM" id="SSF47095">
    <property type="entry name" value="HMG-box"/>
    <property type="match status" value="1"/>
</dbReference>
<dbReference type="Gene3D" id="1.10.30.10">
    <property type="entry name" value="High mobility group box domain"/>
    <property type="match status" value="1"/>
</dbReference>
<keyword evidence="8 14" id="KW-0238">DNA-binding</keyword>
<keyword evidence="18" id="KW-1185">Reference proteome</keyword>
<dbReference type="EMBL" id="DS268510">
    <property type="protein sequence ID" value="EFO83918.1"/>
    <property type="molecule type" value="Genomic_DNA"/>
</dbReference>
<evidence type="ECO:0000256" key="15">
    <source>
        <dbReference type="SAM" id="MobiDB-lite"/>
    </source>
</evidence>
<dbReference type="OMA" id="GNNPNIE"/>
<evidence type="ECO:0000256" key="4">
    <source>
        <dbReference type="ARBA" id="ARBA00022782"/>
    </source>
</evidence>
<evidence type="ECO:0000256" key="13">
    <source>
        <dbReference type="ARBA" id="ARBA00045821"/>
    </source>
</evidence>
<comment type="subcellular location">
    <subcellularLocation>
        <location evidence="1">Nucleus speckle</location>
    </subcellularLocation>
</comment>
<evidence type="ECO:0000256" key="6">
    <source>
        <dbReference type="ARBA" id="ARBA00022928"/>
    </source>
</evidence>
<keyword evidence="4" id="KW-0221">Differentiation</keyword>
<dbReference type="InParanoid" id="E3N1Q6"/>
<gene>
    <name evidence="17" type="ORF">CRE_14849</name>
</gene>
<dbReference type="GO" id="GO:0030154">
    <property type="term" value="P:cell differentiation"/>
    <property type="evidence" value="ECO:0007669"/>
    <property type="project" value="UniProtKB-KW"/>
</dbReference>
<feature type="domain" description="HMG box" evidence="16">
    <location>
        <begin position="146"/>
        <end position="214"/>
    </location>
</feature>
<keyword evidence="9" id="KW-0010">Activator</keyword>
<dbReference type="GO" id="GO:0007548">
    <property type="term" value="P:sex differentiation"/>
    <property type="evidence" value="ECO:0007669"/>
    <property type="project" value="UniProtKB-KW"/>
</dbReference>
<evidence type="ECO:0000256" key="9">
    <source>
        <dbReference type="ARBA" id="ARBA00023159"/>
    </source>
</evidence>
<dbReference type="eggNOG" id="KOG0528">
    <property type="taxonomic scope" value="Eukaryota"/>
</dbReference>
<dbReference type="GO" id="GO:0000978">
    <property type="term" value="F:RNA polymerase II cis-regulatory region sequence-specific DNA binding"/>
    <property type="evidence" value="ECO:0007669"/>
    <property type="project" value="TreeGrafter"/>
</dbReference>
<dbReference type="GO" id="GO:0001228">
    <property type="term" value="F:DNA-binding transcription activator activity, RNA polymerase II-specific"/>
    <property type="evidence" value="ECO:0007669"/>
    <property type="project" value="TreeGrafter"/>
</dbReference>
<evidence type="ECO:0000313" key="18">
    <source>
        <dbReference type="Proteomes" id="UP000008281"/>
    </source>
</evidence>
<keyword evidence="7" id="KW-0805">Transcription regulation</keyword>
<dbReference type="OrthoDB" id="6247875at2759"/>
<dbReference type="STRING" id="31234.E3N1Q6"/>
<sequence length="271" mass="30666">MLHNENSDFGLLLTNNDDEEAEHEMAQSVQPVGALKETQMLLSAGNNPNIEALLNSPEWKLVFSMLQERLSQTTTNLSTLPPTTPALATPPSVPFSPLTCLPSPFSFGTNYGNEGFLNNISPLSSGSSSAESGVETPARLKKKDHVKRPLNAFMIWSRQERRKITDSYPDCHNSTISKLLGQRWKEMSDDQKKPYFDEQEHLKELHKQEYPDYRYKPSRRRISIDGKKVPLNRLQKGSQSWDQESPLSVTELASRVLLLSNQQPELQKSNE</sequence>
<dbReference type="Proteomes" id="UP000008281">
    <property type="component" value="Unassembled WGS sequence"/>
</dbReference>
<comment type="similarity">
    <text evidence="2">Belongs to the SRY family.</text>
</comment>
<dbReference type="AlphaFoldDB" id="E3N1Q6"/>
<evidence type="ECO:0000256" key="10">
    <source>
        <dbReference type="ARBA" id="ARBA00023163"/>
    </source>
</evidence>
<dbReference type="GO" id="GO:0016607">
    <property type="term" value="C:nuclear speck"/>
    <property type="evidence" value="ECO:0007669"/>
    <property type="project" value="UniProtKB-SubCell"/>
</dbReference>
<dbReference type="InterPro" id="IPR009071">
    <property type="entry name" value="HMG_box_dom"/>
</dbReference>
<evidence type="ECO:0000256" key="14">
    <source>
        <dbReference type="PROSITE-ProRule" id="PRU00267"/>
    </source>
</evidence>
<evidence type="ECO:0000259" key="16">
    <source>
        <dbReference type="PROSITE" id="PS50118"/>
    </source>
</evidence>
<dbReference type="SMART" id="SM00398">
    <property type="entry name" value="HMG"/>
    <property type="match status" value="1"/>
</dbReference>
<keyword evidence="6" id="KW-0726">Sexual differentiation</keyword>
<dbReference type="PANTHER" id="PTHR10270:SF161">
    <property type="entry name" value="SEX-DETERMINING REGION Y PROTEIN"/>
    <property type="match status" value="1"/>
</dbReference>
<evidence type="ECO:0000256" key="8">
    <source>
        <dbReference type="ARBA" id="ARBA00023125"/>
    </source>
</evidence>
<protein>
    <recommendedName>
        <fullName evidence="3">Sex-determining region Y protein</fullName>
    </recommendedName>
    <alternativeName>
        <fullName evidence="12">Testis-determining factor</fullName>
    </alternativeName>
</protein>
<evidence type="ECO:0000313" key="17">
    <source>
        <dbReference type="EMBL" id="EFO83918.1"/>
    </source>
</evidence>
<dbReference type="CDD" id="cd22004">
    <property type="entry name" value="HMG-box_SOX"/>
    <property type="match status" value="1"/>
</dbReference>
<dbReference type="GO" id="GO:0005516">
    <property type="term" value="F:calmodulin binding"/>
    <property type="evidence" value="ECO:0007669"/>
    <property type="project" value="UniProtKB-KW"/>
</dbReference>